<gene>
    <name evidence="1" type="primary">nadK</name>
    <name evidence="2" type="ORF">LPT13_09360</name>
</gene>
<dbReference type="GO" id="GO:0016301">
    <property type="term" value="F:kinase activity"/>
    <property type="evidence" value="ECO:0007669"/>
    <property type="project" value="UniProtKB-KW"/>
</dbReference>
<comment type="cofactor">
    <cofactor evidence="1">
        <name>a divalent metal cation</name>
        <dbReference type="ChEBI" id="CHEBI:60240"/>
    </cofactor>
</comment>
<comment type="catalytic activity">
    <reaction evidence="1">
        <text>NAD(+) + ATP = ADP + NADP(+) + H(+)</text>
        <dbReference type="Rhea" id="RHEA:18629"/>
        <dbReference type="ChEBI" id="CHEBI:15378"/>
        <dbReference type="ChEBI" id="CHEBI:30616"/>
        <dbReference type="ChEBI" id="CHEBI:57540"/>
        <dbReference type="ChEBI" id="CHEBI:58349"/>
        <dbReference type="ChEBI" id="CHEBI:456216"/>
        <dbReference type="EC" id="2.7.1.23"/>
    </reaction>
</comment>
<comment type="subcellular location">
    <subcellularLocation>
        <location evidence="1">Cytoplasm</location>
    </subcellularLocation>
</comment>
<evidence type="ECO:0000256" key="1">
    <source>
        <dbReference type="HAMAP-Rule" id="MF_00361"/>
    </source>
</evidence>
<dbReference type="InterPro" id="IPR002504">
    <property type="entry name" value="NADK"/>
</dbReference>
<feature type="binding site" evidence="1">
    <location>
        <begin position="66"/>
        <end position="67"/>
    </location>
    <ligand>
        <name>NAD(+)</name>
        <dbReference type="ChEBI" id="CHEBI:57540"/>
    </ligand>
</feature>
<evidence type="ECO:0000313" key="3">
    <source>
        <dbReference type="Proteomes" id="UP001430755"/>
    </source>
</evidence>
<keyword evidence="1" id="KW-0521">NADP</keyword>
<feature type="binding site" evidence="1">
    <location>
        <begin position="227"/>
        <end position="232"/>
    </location>
    <ligand>
        <name>NAD(+)</name>
        <dbReference type="ChEBI" id="CHEBI:57540"/>
    </ligand>
</feature>
<keyword evidence="1" id="KW-0963">Cytoplasm</keyword>
<feature type="binding site" evidence="1">
    <location>
        <position position="216"/>
    </location>
    <ligand>
        <name>NAD(+)</name>
        <dbReference type="ChEBI" id="CHEBI:57540"/>
    </ligand>
</feature>
<dbReference type="RefSeq" id="WP_242165941.1">
    <property type="nucleotide sequence ID" value="NZ_JAJMLW010000003.1"/>
</dbReference>
<dbReference type="PANTHER" id="PTHR20275:SF0">
    <property type="entry name" value="NAD KINASE"/>
    <property type="match status" value="1"/>
</dbReference>
<comment type="caution">
    <text evidence="2">The sequence shown here is derived from an EMBL/GenBank/DDBJ whole genome shotgun (WGS) entry which is preliminary data.</text>
</comment>
<feature type="binding site" evidence="1">
    <location>
        <position position="214"/>
    </location>
    <ligand>
        <name>NAD(+)</name>
        <dbReference type="ChEBI" id="CHEBI:57540"/>
    </ligand>
</feature>
<keyword evidence="1 2" id="KW-0418">Kinase</keyword>
<feature type="binding site" evidence="1">
    <location>
        <position position="197"/>
    </location>
    <ligand>
        <name>NAD(+)</name>
        <dbReference type="ChEBI" id="CHEBI:57540"/>
    </ligand>
</feature>
<dbReference type="EC" id="2.7.1.23" evidence="1"/>
<keyword evidence="1" id="KW-0520">NAD</keyword>
<dbReference type="EMBL" id="JAJMLW010000003">
    <property type="protein sequence ID" value="MCI2242556.1"/>
    <property type="molecule type" value="Genomic_DNA"/>
</dbReference>
<organism evidence="2 3">
    <name type="scientific">Adlercreutzia faecimuris</name>
    <dbReference type="NCBI Taxonomy" id="2897341"/>
    <lineage>
        <taxon>Bacteria</taxon>
        <taxon>Bacillati</taxon>
        <taxon>Actinomycetota</taxon>
        <taxon>Coriobacteriia</taxon>
        <taxon>Eggerthellales</taxon>
        <taxon>Eggerthellaceae</taxon>
        <taxon>Adlercreutzia</taxon>
    </lineage>
</organism>
<comment type="function">
    <text evidence="1">Involved in the regulation of the intracellular balance of NAD and NADP, and is a key enzyme in the biosynthesis of NADP. Catalyzes specifically the phosphorylation on 2'-hydroxyl of the adenosine moiety of NAD to yield NADP.</text>
</comment>
<dbReference type="Pfam" id="PF20143">
    <property type="entry name" value="NAD_kinase_C"/>
    <property type="match status" value="1"/>
</dbReference>
<keyword evidence="3" id="KW-1185">Reference proteome</keyword>
<feature type="binding site" evidence="1">
    <location>
        <begin position="186"/>
        <end position="187"/>
    </location>
    <ligand>
        <name>NAD(+)</name>
        <dbReference type="ChEBI" id="CHEBI:57540"/>
    </ligand>
</feature>
<keyword evidence="1" id="KW-0067">ATP-binding</keyword>
<proteinExistence type="inferred from homology"/>
<accession>A0ABS9WI81</accession>
<keyword evidence="1" id="KW-0808">Transferase</keyword>
<dbReference type="Proteomes" id="UP001430755">
    <property type="component" value="Unassembled WGS sequence"/>
</dbReference>
<sequence>MFILIVRNNSNPQATDASLLLGAYLGSQGIGYALVDSRELGNDALRAAVRERLPQAADLAVVLGGDGTILQTAHLLAGAEVPVLGINFGRLGFLANGSDGGVVPLVAAALAGEATAERRAALRVDVACDGEPDPFGEGELPDEPLAAACDEACRAEAARASEADPHGGFGVSRLGLCGARTFYALNELAVTRGAMGRIIEFSLGISGSTVAQMRGDGVVVASATGSTAYALSAGGPLVAPGFQGLVAVPLAPHTLHTRAIVTGESDVVEVTLDDKDAFREATLFADGELLLFERPVRRVYVRRSAHPVTLLRVGGDAFYDRASSVFFR</sequence>
<comment type="similarity">
    <text evidence="1">Belongs to the NAD kinase family.</text>
</comment>
<reference evidence="2" key="1">
    <citation type="submission" date="2021-11" db="EMBL/GenBank/DDBJ databases">
        <title>A Novel Adlercreutzia Species, isolated from a Allomyrina dichotoma larva feces.</title>
        <authorList>
            <person name="Suh M.K."/>
        </authorList>
    </citation>
    <scope>NUCLEOTIDE SEQUENCE</scope>
    <source>
        <strain evidence="2">JBNU-10</strain>
    </source>
</reference>
<dbReference type="Pfam" id="PF01513">
    <property type="entry name" value="NAD_kinase"/>
    <property type="match status" value="1"/>
</dbReference>
<feature type="active site" description="Proton acceptor" evidence="1">
    <location>
        <position position="66"/>
    </location>
</feature>
<protein>
    <recommendedName>
        <fullName evidence="1">NAD kinase</fullName>
        <ecNumber evidence="1">2.7.1.23</ecNumber>
    </recommendedName>
    <alternativeName>
        <fullName evidence="1">ATP-dependent NAD kinase</fullName>
    </alternativeName>
</protein>
<feature type="binding site" evidence="1">
    <location>
        <position position="251"/>
    </location>
    <ligand>
        <name>NAD(+)</name>
        <dbReference type="ChEBI" id="CHEBI:57540"/>
    </ligand>
</feature>
<comment type="caution">
    <text evidence="1">Lacks conserved residue(s) required for the propagation of feature annotation.</text>
</comment>
<name>A0ABS9WI81_9ACTN</name>
<evidence type="ECO:0000313" key="2">
    <source>
        <dbReference type="EMBL" id="MCI2242556.1"/>
    </source>
</evidence>
<dbReference type="HAMAP" id="MF_00361">
    <property type="entry name" value="NAD_kinase"/>
    <property type="match status" value="1"/>
</dbReference>
<keyword evidence="1" id="KW-0547">Nucleotide-binding</keyword>
<dbReference type="PANTHER" id="PTHR20275">
    <property type="entry name" value="NAD KINASE"/>
    <property type="match status" value="1"/>
</dbReference>